<evidence type="ECO:0000313" key="2">
    <source>
        <dbReference type="EMBL" id="HIY96983.1"/>
    </source>
</evidence>
<dbReference type="EMBL" id="DXCQ01000038">
    <property type="protein sequence ID" value="HIY96983.1"/>
    <property type="molecule type" value="Genomic_DNA"/>
</dbReference>
<organism evidence="2 3">
    <name type="scientific">Candidatus Borkfalkia excrementigallinarum</name>
    <dbReference type="NCBI Taxonomy" id="2838506"/>
    <lineage>
        <taxon>Bacteria</taxon>
        <taxon>Bacillati</taxon>
        <taxon>Bacillota</taxon>
        <taxon>Clostridia</taxon>
        <taxon>Christensenellales</taxon>
        <taxon>Christensenellaceae</taxon>
        <taxon>Candidatus Borkfalkia</taxon>
    </lineage>
</organism>
<feature type="transmembrane region" description="Helical" evidence="1">
    <location>
        <begin position="159"/>
        <end position="180"/>
    </location>
</feature>
<feature type="transmembrane region" description="Helical" evidence="1">
    <location>
        <begin position="134"/>
        <end position="152"/>
    </location>
</feature>
<feature type="transmembrane region" description="Helical" evidence="1">
    <location>
        <begin position="51"/>
        <end position="72"/>
    </location>
</feature>
<dbReference type="Proteomes" id="UP000886750">
    <property type="component" value="Unassembled WGS sequence"/>
</dbReference>
<comment type="caution">
    <text evidence="2">The sequence shown here is derived from an EMBL/GenBank/DDBJ whole genome shotgun (WGS) entry which is preliminary data.</text>
</comment>
<name>A0A9D1ZWK8_9FIRM</name>
<feature type="transmembrane region" description="Helical" evidence="1">
    <location>
        <begin position="261"/>
        <end position="279"/>
    </location>
</feature>
<gene>
    <name evidence="2" type="ORF">H9729_04780</name>
</gene>
<dbReference type="PROSITE" id="PS51257">
    <property type="entry name" value="PROKAR_LIPOPROTEIN"/>
    <property type="match status" value="1"/>
</dbReference>
<protein>
    <submittedName>
        <fullName evidence="2">Uncharacterized protein</fullName>
    </submittedName>
</protein>
<keyword evidence="1" id="KW-0812">Transmembrane</keyword>
<feature type="transmembrane region" description="Helical" evidence="1">
    <location>
        <begin position="12"/>
        <end position="31"/>
    </location>
</feature>
<evidence type="ECO:0000256" key="1">
    <source>
        <dbReference type="SAM" id="Phobius"/>
    </source>
</evidence>
<evidence type="ECO:0000313" key="3">
    <source>
        <dbReference type="Proteomes" id="UP000886750"/>
    </source>
</evidence>
<accession>A0A9D1ZWK8</accession>
<feature type="transmembrane region" description="Helical" evidence="1">
    <location>
        <begin position="285"/>
        <end position="304"/>
    </location>
</feature>
<feature type="transmembrane region" description="Helical" evidence="1">
    <location>
        <begin position="93"/>
        <end position="114"/>
    </location>
</feature>
<feature type="transmembrane region" description="Helical" evidence="1">
    <location>
        <begin position="225"/>
        <end position="245"/>
    </location>
</feature>
<keyword evidence="1" id="KW-0472">Membrane</keyword>
<reference evidence="2" key="1">
    <citation type="journal article" date="2021" name="PeerJ">
        <title>Extensive microbial diversity within the chicken gut microbiome revealed by metagenomics and culture.</title>
        <authorList>
            <person name="Gilroy R."/>
            <person name="Ravi A."/>
            <person name="Getino M."/>
            <person name="Pursley I."/>
            <person name="Horton D.L."/>
            <person name="Alikhan N.F."/>
            <person name="Baker D."/>
            <person name="Gharbi K."/>
            <person name="Hall N."/>
            <person name="Watson M."/>
            <person name="Adriaenssens E.M."/>
            <person name="Foster-Nyarko E."/>
            <person name="Jarju S."/>
            <person name="Secka A."/>
            <person name="Antonio M."/>
            <person name="Oren A."/>
            <person name="Chaudhuri R.R."/>
            <person name="La Ragione R."/>
            <person name="Hildebrand F."/>
            <person name="Pallen M.J."/>
        </authorList>
    </citation>
    <scope>NUCLEOTIDE SEQUENCE</scope>
    <source>
        <strain evidence="2">1345</strain>
    </source>
</reference>
<reference evidence="2" key="2">
    <citation type="submission" date="2021-04" db="EMBL/GenBank/DDBJ databases">
        <authorList>
            <person name="Gilroy R."/>
        </authorList>
    </citation>
    <scope>NUCLEOTIDE SEQUENCE</scope>
    <source>
        <strain evidence="2">1345</strain>
    </source>
</reference>
<sequence length="358" mass="39865">MIKYLKYELKRNLLPLAVFTAVACLICAIFALTSRITSSYSGTVRAVDSVISAPTVLLCILCTLVPVQQFSFRMERRSADLWYSLPVRRETQTLVRLLAGLMLVFAPYTLAYWLQFILLMCRENVFVSVHYLSFYLASVPLGACLFGVNCFIFSRANTLWDGLLFLIGWSCALTMPFLYLNSHIYTLWQYVPAGAFFTYSPLSYAAEWFDSLICADNAAWREAAYMLPIAAAEGIGAYTGLFLTAKQAKAENAEQLSESILGYKTLIPLYIFFLAASTSPGSGELFYIFCTLILVGGFVAYIVYRRSFRLKKRDIIALFIVFAAGIAFAFIGETLLAKFTDAASALLCAETGALLLPH</sequence>
<feature type="transmembrane region" description="Helical" evidence="1">
    <location>
        <begin position="316"/>
        <end position="337"/>
    </location>
</feature>
<proteinExistence type="predicted"/>
<keyword evidence="1" id="KW-1133">Transmembrane helix</keyword>
<dbReference type="AlphaFoldDB" id="A0A9D1ZWK8"/>